<feature type="compositionally biased region" description="Basic and acidic residues" evidence="2">
    <location>
        <begin position="169"/>
        <end position="193"/>
    </location>
</feature>
<accession>A0A6G1I6M8</accession>
<proteinExistence type="inferred from homology"/>
<feature type="region of interest" description="Disordered" evidence="2">
    <location>
        <begin position="152"/>
        <end position="204"/>
    </location>
</feature>
<dbReference type="EMBL" id="ML996689">
    <property type="protein sequence ID" value="KAF2403844.1"/>
    <property type="molecule type" value="Genomic_DNA"/>
</dbReference>
<dbReference type="GO" id="GO:0032981">
    <property type="term" value="P:mitochondrial respiratory chain complex I assembly"/>
    <property type="evidence" value="ECO:0007669"/>
    <property type="project" value="TreeGrafter"/>
</dbReference>
<evidence type="ECO:0000256" key="2">
    <source>
        <dbReference type="SAM" id="MobiDB-lite"/>
    </source>
</evidence>
<dbReference type="InterPro" id="IPR007763">
    <property type="entry name" value="NDUFA12"/>
</dbReference>
<evidence type="ECO:0000256" key="1">
    <source>
        <dbReference type="ARBA" id="ARBA00007355"/>
    </source>
</evidence>
<name>A0A6G1I6M8_9PEZI</name>
<evidence type="ECO:0000313" key="3">
    <source>
        <dbReference type="EMBL" id="KAF2403844.1"/>
    </source>
</evidence>
<protein>
    <submittedName>
        <fullName evidence="3">Uncharacterized protein</fullName>
    </submittedName>
</protein>
<dbReference type="InterPro" id="IPR052618">
    <property type="entry name" value="ComplexI_NDUFA12"/>
</dbReference>
<sequence length="204" mass="23406">MGPIKQLWLRWKSLQLPWRKKWLVGSDLSGNTFWEFRDQINIGRVRRIVHYDPKAHYADVKLAPQWVQWLRHTRADPPSVHEQQQDLVRLENLKHLVAAADARWKSLPSARDPPVMQMALPGAKLAAGPGDERTTEAVKMEGVKNHVVAQDEAVEAAEEVKADTPPAPEKGHKVEETEAPWKKHQQTDERDVPKPWSPQVTVRR</sequence>
<dbReference type="PANTHER" id="PTHR32470">
    <property type="entry name" value="ADH DEHYDROGENASE [UBIQUINONE] 1 ALPHA SUBCOMPLEX ASSEMBLY FACTOR 2"/>
    <property type="match status" value="1"/>
</dbReference>
<reference evidence="3" key="1">
    <citation type="journal article" date="2020" name="Stud. Mycol.">
        <title>101 Dothideomycetes genomes: a test case for predicting lifestyles and emergence of pathogens.</title>
        <authorList>
            <person name="Haridas S."/>
            <person name="Albert R."/>
            <person name="Binder M."/>
            <person name="Bloem J."/>
            <person name="Labutti K."/>
            <person name="Salamov A."/>
            <person name="Andreopoulos B."/>
            <person name="Baker S."/>
            <person name="Barry K."/>
            <person name="Bills G."/>
            <person name="Bluhm B."/>
            <person name="Cannon C."/>
            <person name="Castanera R."/>
            <person name="Culley D."/>
            <person name="Daum C."/>
            <person name="Ezra D."/>
            <person name="Gonzalez J."/>
            <person name="Henrissat B."/>
            <person name="Kuo A."/>
            <person name="Liang C."/>
            <person name="Lipzen A."/>
            <person name="Lutzoni F."/>
            <person name="Magnuson J."/>
            <person name="Mondo S."/>
            <person name="Nolan M."/>
            <person name="Ohm R."/>
            <person name="Pangilinan J."/>
            <person name="Park H.-J."/>
            <person name="Ramirez L."/>
            <person name="Alfaro M."/>
            <person name="Sun H."/>
            <person name="Tritt A."/>
            <person name="Yoshinaga Y."/>
            <person name="Zwiers L.-H."/>
            <person name="Turgeon B."/>
            <person name="Goodwin S."/>
            <person name="Spatafora J."/>
            <person name="Crous P."/>
            <person name="Grigoriev I."/>
        </authorList>
    </citation>
    <scope>NUCLEOTIDE SEQUENCE</scope>
    <source>
        <strain evidence="3">CBS 262.69</strain>
    </source>
</reference>
<comment type="similarity">
    <text evidence="1">Belongs to the complex I NDUFA12 subunit family.</text>
</comment>
<dbReference type="Proteomes" id="UP000799640">
    <property type="component" value="Unassembled WGS sequence"/>
</dbReference>
<gene>
    <name evidence="3" type="ORF">EJ06DRAFT_488742</name>
</gene>
<organism evidence="3 4">
    <name type="scientific">Trichodelitschia bisporula</name>
    <dbReference type="NCBI Taxonomy" id="703511"/>
    <lineage>
        <taxon>Eukaryota</taxon>
        <taxon>Fungi</taxon>
        <taxon>Dikarya</taxon>
        <taxon>Ascomycota</taxon>
        <taxon>Pezizomycotina</taxon>
        <taxon>Dothideomycetes</taxon>
        <taxon>Dothideomycetes incertae sedis</taxon>
        <taxon>Phaeotrichales</taxon>
        <taxon>Phaeotrichaceae</taxon>
        <taxon>Trichodelitschia</taxon>
    </lineage>
</organism>
<dbReference type="GO" id="GO:0005739">
    <property type="term" value="C:mitochondrion"/>
    <property type="evidence" value="ECO:0007669"/>
    <property type="project" value="TreeGrafter"/>
</dbReference>
<dbReference type="PANTHER" id="PTHR32470:SF2">
    <property type="entry name" value="NADH DEHYDROGENASE [UBIQUINONE] 1 ALPHA SUBCOMPLEX ASSEMBLY FACTOR 2"/>
    <property type="match status" value="1"/>
</dbReference>
<dbReference type="GO" id="GO:0045271">
    <property type="term" value="C:respiratory chain complex I"/>
    <property type="evidence" value="ECO:0007669"/>
    <property type="project" value="InterPro"/>
</dbReference>
<dbReference type="OrthoDB" id="10255576at2759"/>
<dbReference type="Pfam" id="PF05071">
    <property type="entry name" value="NDUFA12"/>
    <property type="match status" value="1"/>
</dbReference>
<evidence type="ECO:0000313" key="4">
    <source>
        <dbReference type="Proteomes" id="UP000799640"/>
    </source>
</evidence>
<dbReference type="AlphaFoldDB" id="A0A6G1I6M8"/>
<keyword evidence="4" id="KW-1185">Reference proteome</keyword>